<reference evidence="2" key="1">
    <citation type="submission" date="2021-09" db="EMBL/GenBank/DDBJ databases">
        <authorList>
            <consortium name="AG Swart"/>
            <person name="Singh M."/>
            <person name="Singh A."/>
            <person name="Seah K."/>
            <person name="Emmerich C."/>
        </authorList>
    </citation>
    <scope>NUCLEOTIDE SEQUENCE</scope>
    <source>
        <strain evidence="2">ATCC30299</strain>
    </source>
</reference>
<feature type="transmembrane region" description="Helical" evidence="1">
    <location>
        <begin position="82"/>
        <end position="101"/>
    </location>
</feature>
<keyword evidence="3" id="KW-1185">Reference proteome</keyword>
<evidence type="ECO:0000313" key="2">
    <source>
        <dbReference type="EMBL" id="CAG9334387.1"/>
    </source>
</evidence>
<proteinExistence type="predicted"/>
<keyword evidence="1" id="KW-0812">Transmembrane</keyword>
<sequence>MKGIILQKLIIKCISNLFFFLLRKFLLMGSKSFQFMASYKFFKFIEFLNFFNFQIFFIGHYSQWLGIDFWKNLKHILLHSKAILALWLLIIIFFSIPYWVFSAI</sequence>
<gene>
    <name evidence="2" type="ORF">BSTOLATCC_MIC61006</name>
</gene>
<keyword evidence="1" id="KW-1133">Transmembrane helix</keyword>
<dbReference type="EMBL" id="CAJZBQ010000058">
    <property type="protein sequence ID" value="CAG9334387.1"/>
    <property type="molecule type" value="Genomic_DNA"/>
</dbReference>
<feature type="transmembrane region" description="Helical" evidence="1">
    <location>
        <begin position="47"/>
        <end position="70"/>
    </location>
</feature>
<comment type="caution">
    <text evidence="2">The sequence shown here is derived from an EMBL/GenBank/DDBJ whole genome shotgun (WGS) entry which is preliminary data.</text>
</comment>
<keyword evidence="1" id="KW-0472">Membrane</keyword>
<dbReference type="AlphaFoldDB" id="A0AAU9K847"/>
<organism evidence="2 3">
    <name type="scientific">Blepharisma stoltei</name>
    <dbReference type="NCBI Taxonomy" id="1481888"/>
    <lineage>
        <taxon>Eukaryota</taxon>
        <taxon>Sar</taxon>
        <taxon>Alveolata</taxon>
        <taxon>Ciliophora</taxon>
        <taxon>Postciliodesmatophora</taxon>
        <taxon>Heterotrichea</taxon>
        <taxon>Heterotrichida</taxon>
        <taxon>Blepharismidae</taxon>
        <taxon>Blepharisma</taxon>
    </lineage>
</organism>
<accession>A0AAU9K847</accession>
<feature type="transmembrane region" description="Helical" evidence="1">
    <location>
        <begin position="9"/>
        <end position="27"/>
    </location>
</feature>
<protein>
    <submittedName>
        <fullName evidence="2">Uncharacterized protein</fullName>
    </submittedName>
</protein>
<evidence type="ECO:0000256" key="1">
    <source>
        <dbReference type="SAM" id="Phobius"/>
    </source>
</evidence>
<dbReference type="Proteomes" id="UP001162131">
    <property type="component" value="Unassembled WGS sequence"/>
</dbReference>
<name>A0AAU9K847_9CILI</name>
<evidence type="ECO:0000313" key="3">
    <source>
        <dbReference type="Proteomes" id="UP001162131"/>
    </source>
</evidence>